<dbReference type="EnsemblBacteria" id="ADF64744">
    <property type="protein sequence ID" value="ADF64744"/>
    <property type="gene ID" value="ECL_A056"/>
</dbReference>
<keyword evidence="1" id="KW-0614">Plasmid</keyword>
<evidence type="ECO:0000313" key="1">
    <source>
        <dbReference type="EMBL" id="ADF64744.1"/>
    </source>
</evidence>
<reference evidence="1 2" key="1">
    <citation type="journal article" date="2010" name="J. Bacteriol.">
        <title>Complete genome sequence of Enterobacter cloacae subsp. cloacae type strain ATCC 13047.</title>
        <authorList>
            <person name="Ren Y."/>
            <person name="Ren Y."/>
            <person name="Zhou Z."/>
            <person name="Guo X."/>
            <person name="Li Y."/>
            <person name="Feng L."/>
            <person name="Wang L."/>
        </authorList>
    </citation>
    <scope>NUCLEOTIDE SEQUENCE [LARGE SCALE GENOMIC DNA]</scope>
    <source>
        <strain evidence="2">ATCC 13047 / DSM 30054 / NBRC 13535 / NCTC 10005 / WDCM 00083 / NCDC 279-56</strain>
        <plasmid evidence="1">pECL_A</plasmid>
    </source>
</reference>
<proteinExistence type="predicted"/>
<accession>A0A0H3CTZ7</accession>
<organism evidence="1 2">
    <name type="scientific">Enterobacter cloacae subsp. cloacae (strain ATCC 13047 / DSM 30054 / NBRC 13535 / NCTC 10005 / WDCM 00083 / NCDC 279-56)</name>
    <dbReference type="NCBI Taxonomy" id="716541"/>
    <lineage>
        <taxon>Bacteria</taxon>
        <taxon>Pseudomonadati</taxon>
        <taxon>Pseudomonadota</taxon>
        <taxon>Gammaproteobacteria</taxon>
        <taxon>Enterobacterales</taxon>
        <taxon>Enterobacteriaceae</taxon>
        <taxon>Enterobacter</taxon>
        <taxon>Enterobacter cloacae complex</taxon>
    </lineage>
</organism>
<dbReference type="HOGENOM" id="CLU_3135221_0_0_6"/>
<geneLocation type="plasmid" evidence="1 2">
    <name>pECL_A</name>
</geneLocation>
<dbReference type="EMBL" id="CP001919">
    <property type="protein sequence ID" value="ADF64744.1"/>
    <property type="molecule type" value="Genomic_DNA"/>
</dbReference>
<name>A0A0H3CTZ7_ENTCC</name>
<dbReference type="KEGG" id="enc:ECL_A056"/>
<sequence>MISRITVTARNYRISLFLTSEKFIIAKFSEAMMNRLTGFTRQVGLMRRG</sequence>
<evidence type="ECO:0000313" key="2">
    <source>
        <dbReference type="Proteomes" id="UP000002363"/>
    </source>
</evidence>
<protein>
    <submittedName>
        <fullName evidence="1">Uncharacterized protein</fullName>
    </submittedName>
</protein>
<gene>
    <name evidence="1" type="ordered locus">ECL_A056</name>
</gene>
<dbReference type="AlphaFoldDB" id="A0A0H3CTZ7"/>
<dbReference type="Proteomes" id="UP000002363">
    <property type="component" value="Plasmid pECL_A"/>
</dbReference>
<keyword evidence="2" id="KW-1185">Reference proteome</keyword>